<comment type="caution">
    <text evidence="2">The sequence shown here is derived from an EMBL/GenBank/DDBJ whole genome shotgun (WGS) entry which is preliminary data.</text>
</comment>
<organism evidence="2">
    <name type="scientific">uncultured bacterium</name>
    <name type="common">gcode 4</name>
    <dbReference type="NCBI Taxonomy" id="1234023"/>
    <lineage>
        <taxon>Bacteria</taxon>
        <taxon>environmental samples</taxon>
    </lineage>
</organism>
<name>K2GTN4_9BACT</name>
<keyword evidence="1" id="KW-1133">Transmembrane helix</keyword>
<accession>K2GTN4</accession>
<keyword evidence="1" id="KW-0472">Membrane</keyword>
<dbReference type="EMBL" id="AMFJ01000702">
    <property type="protein sequence ID" value="EKE26705.1"/>
    <property type="molecule type" value="Genomic_DNA"/>
</dbReference>
<proteinExistence type="predicted"/>
<reference evidence="2" key="1">
    <citation type="journal article" date="2012" name="Science">
        <title>Fermentation, hydrogen, and sulfur metabolism in multiple uncultivated bacterial phyla.</title>
        <authorList>
            <person name="Wrighton K.C."/>
            <person name="Thomas B.C."/>
            <person name="Sharon I."/>
            <person name="Miller C.S."/>
            <person name="Castelle C.J."/>
            <person name="VerBerkmoes N.C."/>
            <person name="Wilkins M.J."/>
            <person name="Hettich R.L."/>
            <person name="Lipton M.S."/>
            <person name="Williams K.H."/>
            <person name="Long P.E."/>
            <person name="Banfield J.F."/>
        </authorList>
    </citation>
    <scope>NUCLEOTIDE SEQUENCE [LARGE SCALE GENOMIC DNA]</scope>
</reference>
<protein>
    <submittedName>
        <fullName evidence="2">Uncharacterized protein</fullName>
    </submittedName>
</protein>
<evidence type="ECO:0000256" key="1">
    <source>
        <dbReference type="SAM" id="Phobius"/>
    </source>
</evidence>
<sequence length="328" mass="39379">MKNKVYFYLFIAISLIVIIFVYSNKTNLFQKNYLSIDSILRNNTWQTDFWKDIPYKKWDEIEYIFTLKTNNPKDVLVNLNKIKGFIDIKKIYLDDSIINEDKLRKIRIIDIAQVKVIWEVKNINQDKNDIVEVIVVENHEKENIEPETLKKDKPGNISLKNNSFNSNINNLLELRWDNLDSVSFVNIWGKNLRSVFDSDKLYVPIDKNTFSWWDYFIFLWLNDWNIFTLNDKIKFTFSPEKINISDINPKVVKNDSDKYITIQWNWFNKIISIELSNNLILKSTSFTIFNDNVMWVKIPKSLPAWEYFLNIMDTKKIYELKNMKFKIN</sequence>
<dbReference type="AlphaFoldDB" id="K2GTN4"/>
<keyword evidence="1" id="KW-0812">Transmembrane</keyword>
<evidence type="ECO:0000313" key="2">
    <source>
        <dbReference type="EMBL" id="EKE26705.1"/>
    </source>
</evidence>
<feature type="transmembrane region" description="Helical" evidence="1">
    <location>
        <begin position="6"/>
        <end position="23"/>
    </location>
</feature>
<gene>
    <name evidence="2" type="ORF">ACD_4C00186G0002</name>
</gene>